<dbReference type="Proteomes" id="UP001642360">
    <property type="component" value="Unassembled WGS sequence"/>
</dbReference>
<dbReference type="InterPro" id="IPR007608">
    <property type="entry name" value="Senescence_reg_S40"/>
</dbReference>
<dbReference type="Pfam" id="PF04520">
    <property type="entry name" value="Senescence_reg"/>
    <property type="match status" value="1"/>
</dbReference>
<dbReference type="PANTHER" id="PTHR46525:SF18">
    <property type="entry name" value="SENESCENCE REGULATOR S40"/>
    <property type="match status" value="1"/>
</dbReference>
<sequence>MGKGSRLTTSPSERYLGGCYGYSEGQGTVIGFPELAKDDVWSMVDGMVNGGDQTMNGSHDDWASRATPESNGSVNSIGSHRRSYRDDHRNVRGMSLAFDDSDNTTSSRILHQFRGQDSVEMSPRGCHMATSAPVNVPDWTKIYRVDLVESLHDSNDCIDDGDMKMVPPHEYLAREYAHNRKISGKLNF</sequence>
<comment type="similarity">
    <text evidence="1">Belongs to the senescence regulator S40 family.</text>
</comment>
<comment type="caution">
    <text evidence="3">The sequence shown here is derived from an EMBL/GenBank/DDBJ whole genome shotgun (WGS) entry which is preliminary data.</text>
</comment>
<name>A0ABC8RTF7_9AQUA</name>
<evidence type="ECO:0000256" key="2">
    <source>
        <dbReference type="SAM" id="MobiDB-lite"/>
    </source>
</evidence>
<evidence type="ECO:0000313" key="3">
    <source>
        <dbReference type="EMBL" id="CAK9146850.1"/>
    </source>
</evidence>
<dbReference type="PANTHER" id="PTHR46525">
    <property type="entry name" value="EMB|CAB72159.1"/>
    <property type="match status" value="1"/>
</dbReference>
<evidence type="ECO:0000256" key="1">
    <source>
        <dbReference type="ARBA" id="ARBA00034773"/>
    </source>
</evidence>
<protein>
    <submittedName>
        <fullName evidence="3">Uncharacterized protein</fullName>
    </submittedName>
</protein>
<gene>
    <name evidence="3" type="ORF">ILEXP_LOCUS14720</name>
</gene>
<reference evidence="3 4" key="1">
    <citation type="submission" date="2024-02" db="EMBL/GenBank/DDBJ databases">
        <authorList>
            <person name="Vignale AGUSTIN F."/>
            <person name="Sosa J E."/>
            <person name="Modenutti C."/>
        </authorList>
    </citation>
    <scope>NUCLEOTIDE SEQUENCE [LARGE SCALE GENOMIC DNA]</scope>
</reference>
<dbReference type="AlphaFoldDB" id="A0ABC8RTF7"/>
<proteinExistence type="inferred from homology"/>
<accession>A0ABC8RTF7</accession>
<organism evidence="3 4">
    <name type="scientific">Ilex paraguariensis</name>
    <name type="common">yerba mate</name>
    <dbReference type="NCBI Taxonomy" id="185542"/>
    <lineage>
        <taxon>Eukaryota</taxon>
        <taxon>Viridiplantae</taxon>
        <taxon>Streptophyta</taxon>
        <taxon>Embryophyta</taxon>
        <taxon>Tracheophyta</taxon>
        <taxon>Spermatophyta</taxon>
        <taxon>Magnoliopsida</taxon>
        <taxon>eudicotyledons</taxon>
        <taxon>Gunneridae</taxon>
        <taxon>Pentapetalae</taxon>
        <taxon>asterids</taxon>
        <taxon>campanulids</taxon>
        <taxon>Aquifoliales</taxon>
        <taxon>Aquifoliaceae</taxon>
        <taxon>Ilex</taxon>
    </lineage>
</organism>
<dbReference type="GO" id="GO:0010150">
    <property type="term" value="P:leaf senescence"/>
    <property type="evidence" value="ECO:0007669"/>
    <property type="project" value="UniProtKB-ARBA"/>
</dbReference>
<keyword evidence="4" id="KW-1185">Reference proteome</keyword>
<evidence type="ECO:0000313" key="4">
    <source>
        <dbReference type="Proteomes" id="UP001642360"/>
    </source>
</evidence>
<feature type="compositionally biased region" description="Polar residues" evidence="2">
    <location>
        <begin position="67"/>
        <end position="78"/>
    </location>
</feature>
<feature type="region of interest" description="Disordered" evidence="2">
    <location>
        <begin position="54"/>
        <end position="86"/>
    </location>
</feature>
<dbReference type="EMBL" id="CAUOFW020001614">
    <property type="protein sequence ID" value="CAK9146850.1"/>
    <property type="molecule type" value="Genomic_DNA"/>
</dbReference>